<name>A0A9X3S7W5_9ACTN</name>
<dbReference type="PANTHER" id="PTHR42993">
    <property type="entry name" value="MAOC-LIKE DEHYDRATASE DOMAIN-CONTAINING PROTEIN"/>
    <property type="match status" value="1"/>
</dbReference>
<protein>
    <submittedName>
        <fullName evidence="4">MaoC family dehydratase</fullName>
    </submittedName>
</protein>
<comment type="caution">
    <text evidence="4">The sequence shown here is derived from an EMBL/GenBank/DDBJ whole genome shotgun (WGS) entry which is preliminary data.</text>
</comment>
<proteinExistence type="inferred from homology"/>
<evidence type="ECO:0000259" key="3">
    <source>
        <dbReference type="Pfam" id="PF01575"/>
    </source>
</evidence>
<comment type="similarity">
    <text evidence="1">Belongs to the enoyl-CoA hydratase/isomerase family.</text>
</comment>
<organism evidence="4 5">
    <name type="scientific">Solirubrobacter phytolaccae</name>
    <dbReference type="NCBI Taxonomy" id="1404360"/>
    <lineage>
        <taxon>Bacteria</taxon>
        <taxon>Bacillati</taxon>
        <taxon>Actinomycetota</taxon>
        <taxon>Thermoleophilia</taxon>
        <taxon>Solirubrobacterales</taxon>
        <taxon>Solirubrobacteraceae</taxon>
        <taxon>Solirubrobacter</taxon>
    </lineage>
</organism>
<dbReference type="SUPFAM" id="SSF54637">
    <property type="entry name" value="Thioesterase/thiol ester dehydrase-isomerase"/>
    <property type="match status" value="1"/>
</dbReference>
<reference evidence="4" key="1">
    <citation type="submission" date="2022-10" db="EMBL/GenBank/DDBJ databases">
        <title>The WGS of Solirubrobacter phytolaccae KCTC 29190.</title>
        <authorList>
            <person name="Jiang Z."/>
        </authorList>
    </citation>
    <scope>NUCLEOTIDE SEQUENCE</scope>
    <source>
        <strain evidence="4">KCTC 29190</strain>
    </source>
</reference>
<evidence type="ECO:0000313" key="5">
    <source>
        <dbReference type="Proteomes" id="UP001147653"/>
    </source>
</evidence>
<dbReference type="Gene3D" id="3.10.129.10">
    <property type="entry name" value="Hotdog Thioesterase"/>
    <property type="match status" value="1"/>
</dbReference>
<dbReference type="InterPro" id="IPR029069">
    <property type="entry name" value="HotDog_dom_sf"/>
</dbReference>
<sequence length="146" mass="15911">MPTLEELPGLAGQRLGPTDWQPMTQERVNEFADVTEDHNYIHVDPERAAASPFGGTIAHGYLSVALLAPISQELLDVSGATGVNYGMDRLRFPAPLPVGAAFRGVGEVTEVEEVRGGMQVKVTLTLEVRDQERPALVADCLFRYYA</sequence>
<dbReference type="Pfam" id="PF01575">
    <property type="entry name" value="MaoC_dehydratas"/>
    <property type="match status" value="1"/>
</dbReference>
<evidence type="ECO:0000256" key="2">
    <source>
        <dbReference type="SAM" id="MobiDB-lite"/>
    </source>
</evidence>
<evidence type="ECO:0000313" key="4">
    <source>
        <dbReference type="EMBL" id="MDA0179646.1"/>
    </source>
</evidence>
<dbReference type="RefSeq" id="WP_270023944.1">
    <property type="nucleotide sequence ID" value="NZ_JAPDDP010000006.1"/>
</dbReference>
<dbReference type="InterPro" id="IPR039375">
    <property type="entry name" value="NodN-like"/>
</dbReference>
<evidence type="ECO:0000256" key="1">
    <source>
        <dbReference type="ARBA" id="ARBA00005254"/>
    </source>
</evidence>
<feature type="domain" description="MaoC-like" evidence="3">
    <location>
        <begin position="12"/>
        <end position="125"/>
    </location>
</feature>
<dbReference type="PANTHER" id="PTHR42993:SF1">
    <property type="entry name" value="MAOC-LIKE DEHYDRATASE DOMAIN-CONTAINING PROTEIN"/>
    <property type="match status" value="1"/>
</dbReference>
<dbReference type="EMBL" id="JAPDDP010000006">
    <property type="protein sequence ID" value="MDA0179646.1"/>
    <property type="molecule type" value="Genomic_DNA"/>
</dbReference>
<dbReference type="CDD" id="cd03450">
    <property type="entry name" value="NodN"/>
    <property type="match status" value="1"/>
</dbReference>
<dbReference type="Proteomes" id="UP001147653">
    <property type="component" value="Unassembled WGS sequence"/>
</dbReference>
<keyword evidence="5" id="KW-1185">Reference proteome</keyword>
<gene>
    <name evidence="4" type="ORF">OJ997_05015</name>
</gene>
<dbReference type="InterPro" id="IPR002539">
    <property type="entry name" value="MaoC-like_dom"/>
</dbReference>
<accession>A0A9X3S7W5</accession>
<feature type="region of interest" description="Disordered" evidence="2">
    <location>
        <begin position="1"/>
        <end position="20"/>
    </location>
</feature>
<dbReference type="AlphaFoldDB" id="A0A9X3S7W5"/>